<dbReference type="AlphaFoldDB" id="A0A6H1P7M9"/>
<reference evidence="7 8" key="2">
    <citation type="submission" date="2020-04" db="EMBL/GenBank/DDBJ databases">
        <authorList>
            <person name="Fomenkov A."/>
            <person name="Anton B.P."/>
            <person name="Roberts R.J."/>
        </authorList>
    </citation>
    <scope>NUCLEOTIDE SEQUENCE [LARGE SCALE GENOMIC DNA]</scope>
    <source>
        <strain evidence="7 8">S2</strain>
    </source>
</reference>
<dbReference type="PANTHER" id="PTHR33931">
    <property type="entry name" value="HOLIN-LIKE PROTEIN CIDA-RELATED"/>
    <property type="match status" value="1"/>
</dbReference>
<feature type="transmembrane region" description="Helical" evidence="6">
    <location>
        <begin position="62"/>
        <end position="84"/>
    </location>
</feature>
<sequence>MKKVLTFSSQILILIVIYQIGNQIARILHLQIPGNVIGILLLLVLLWTGVIKVEQIDVASTWLLKHLSFFFIPIAVGLMTLGPIFIHKGIIILFVLVTSTFIGLLSAGKATQSVIMKKEKVKVNYHDHSL</sequence>
<dbReference type="EMBL" id="CP051128">
    <property type="protein sequence ID" value="QIZ09543.1"/>
    <property type="molecule type" value="Genomic_DNA"/>
</dbReference>
<proteinExistence type="predicted"/>
<evidence type="ECO:0000256" key="6">
    <source>
        <dbReference type="SAM" id="Phobius"/>
    </source>
</evidence>
<evidence type="ECO:0000256" key="4">
    <source>
        <dbReference type="ARBA" id="ARBA00022989"/>
    </source>
</evidence>
<name>A0A6H1P7M9_PRIMG</name>
<gene>
    <name evidence="7" type="ORF">HFZ78_25055</name>
</gene>
<dbReference type="GO" id="GO:0005886">
    <property type="term" value="C:plasma membrane"/>
    <property type="evidence" value="ECO:0007669"/>
    <property type="project" value="UniProtKB-SubCell"/>
</dbReference>
<reference evidence="7 8" key="1">
    <citation type="submission" date="2020-04" db="EMBL/GenBank/DDBJ databases">
        <title>Genome-Wide Identification of 5-Methylcytosine Sites in Bacterial Genomes By High-Throughput Sequencing of MspJI Restriction Fragments.</title>
        <authorList>
            <person name="Wu V."/>
        </authorList>
    </citation>
    <scope>NUCLEOTIDE SEQUENCE [LARGE SCALE GENOMIC DNA]</scope>
    <source>
        <strain evidence="7 8">S2</strain>
    </source>
</reference>
<protein>
    <submittedName>
        <fullName evidence="7">CidA/LrgA family protein</fullName>
    </submittedName>
</protein>
<feature type="transmembrane region" description="Helical" evidence="6">
    <location>
        <begin position="90"/>
        <end position="108"/>
    </location>
</feature>
<dbReference type="Proteomes" id="UP000501868">
    <property type="component" value="Chromosome"/>
</dbReference>
<keyword evidence="5 6" id="KW-0472">Membrane</keyword>
<evidence type="ECO:0000313" key="7">
    <source>
        <dbReference type="EMBL" id="QIZ09543.1"/>
    </source>
</evidence>
<accession>A0A6H1P7M9</accession>
<comment type="subcellular location">
    <subcellularLocation>
        <location evidence="1">Cell membrane</location>
        <topology evidence="1">Multi-pass membrane protein</topology>
    </subcellularLocation>
</comment>
<evidence type="ECO:0000256" key="1">
    <source>
        <dbReference type="ARBA" id="ARBA00004651"/>
    </source>
</evidence>
<keyword evidence="4 6" id="KW-1133">Transmembrane helix</keyword>
<evidence type="ECO:0000313" key="8">
    <source>
        <dbReference type="Proteomes" id="UP000501868"/>
    </source>
</evidence>
<organism evidence="7 8">
    <name type="scientific">Priestia megaterium</name>
    <name type="common">Bacillus megaterium</name>
    <dbReference type="NCBI Taxonomy" id="1404"/>
    <lineage>
        <taxon>Bacteria</taxon>
        <taxon>Bacillati</taxon>
        <taxon>Bacillota</taxon>
        <taxon>Bacilli</taxon>
        <taxon>Bacillales</taxon>
        <taxon>Bacillaceae</taxon>
        <taxon>Priestia</taxon>
    </lineage>
</organism>
<keyword evidence="2" id="KW-1003">Cell membrane</keyword>
<evidence type="ECO:0000256" key="2">
    <source>
        <dbReference type="ARBA" id="ARBA00022475"/>
    </source>
</evidence>
<feature type="transmembrane region" description="Helical" evidence="6">
    <location>
        <begin position="29"/>
        <end position="50"/>
    </location>
</feature>
<dbReference type="PANTHER" id="PTHR33931:SF2">
    <property type="entry name" value="HOLIN-LIKE PROTEIN CIDA"/>
    <property type="match status" value="1"/>
</dbReference>
<keyword evidence="3 6" id="KW-0812">Transmembrane</keyword>
<dbReference type="Pfam" id="PF03788">
    <property type="entry name" value="LrgA"/>
    <property type="match status" value="1"/>
</dbReference>
<evidence type="ECO:0000256" key="3">
    <source>
        <dbReference type="ARBA" id="ARBA00022692"/>
    </source>
</evidence>
<dbReference type="InterPro" id="IPR005538">
    <property type="entry name" value="LrgA/CidA"/>
</dbReference>
<evidence type="ECO:0000256" key="5">
    <source>
        <dbReference type="ARBA" id="ARBA00023136"/>
    </source>
</evidence>